<dbReference type="HOGENOM" id="CLU_899552_0_0_6"/>
<evidence type="ECO:0000313" key="2">
    <source>
        <dbReference type="Proteomes" id="UP000000607"/>
    </source>
</evidence>
<protein>
    <recommendedName>
        <fullName evidence="3">Membrane-fusion protein</fullName>
    </recommendedName>
</protein>
<dbReference type="STRING" id="221988.MS1886"/>
<dbReference type="Pfam" id="PF10987">
    <property type="entry name" value="DUF2806"/>
    <property type="match status" value="1"/>
</dbReference>
<evidence type="ECO:0000313" key="1">
    <source>
        <dbReference type="EMBL" id="AAU38493.1"/>
    </source>
</evidence>
<proteinExistence type="predicted"/>
<evidence type="ECO:0008006" key="3">
    <source>
        <dbReference type="Google" id="ProtNLM"/>
    </source>
</evidence>
<dbReference type="eggNOG" id="ENOG5031CQ5">
    <property type="taxonomic scope" value="Bacteria"/>
</dbReference>
<dbReference type="Proteomes" id="UP000000607">
    <property type="component" value="Chromosome"/>
</dbReference>
<reference evidence="1 2" key="1">
    <citation type="journal article" date="2004" name="Nat. Biotechnol.">
        <title>The genome sequence of the capnophilic rumen bacterium Mannheimia succiniciproducens.</title>
        <authorList>
            <person name="Hong S.H."/>
            <person name="Kim J.S."/>
            <person name="Lee S.Y."/>
            <person name="In Y.H."/>
            <person name="Choi S.S."/>
            <person name="Rih J.-K."/>
            <person name="Kim C.H."/>
            <person name="Jeong H."/>
            <person name="Hur C.G."/>
            <person name="Kim J.J."/>
        </authorList>
    </citation>
    <scope>NUCLEOTIDE SEQUENCE [LARGE SCALE GENOMIC DNA]</scope>
    <source>
        <strain evidence="2">KCTC 0769BP / MBEL55E</strain>
    </source>
</reference>
<accession>Q65RB7</accession>
<dbReference type="InterPro" id="IPR021254">
    <property type="entry name" value="DUF2806"/>
</dbReference>
<name>Q65RB7_MANSM</name>
<organism evidence="1 2">
    <name type="scientific">Mannheimia succiniciproducens (strain KCTC 0769BP / MBEL55E)</name>
    <dbReference type="NCBI Taxonomy" id="221988"/>
    <lineage>
        <taxon>Bacteria</taxon>
        <taxon>Pseudomonadati</taxon>
        <taxon>Pseudomonadota</taxon>
        <taxon>Gammaproteobacteria</taxon>
        <taxon>Pasteurellales</taxon>
        <taxon>Pasteurellaceae</taxon>
        <taxon>Basfia</taxon>
    </lineage>
</organism>
<dbReference type="AlphaFoldDB" id="Q65RB7"/>
<gene>
    <name evidence="1" type="ordered locus">MS1886</name>
</gene>
<dbReference type="EMBL" id="AE016827">
    <property type="protein sequence ID" value="AAU38493.1"/>
    <property type="molecule type" value="Genomic_DNA"/>
</dbReference>
<keyword evidence="2" id="KW-1185">Reference proteome</keyword>
<dbReference type="KEGG" id="msu:MS1886"/>
<sequence>MNMTFGWLASLAGKIGLDMLNNSPDRLLKIGRIQNQLESERIIETEKAKVYAEHEASRLKQKLSEVEPEKQSKIVGKIAILNNQIELLTQQQNTINSFIETIKDIGDIPKESLKEPDNDWLREWTKNAGRFSNEDANRLWGKVLAGEMKKPGTFSYRVLDGLRNLSKDDANLILQIIPFITNGLVYRSNDLIFNMGTNWGNWYQLEEIGIVRHVGSVSTSASTPVDQYTPMYIRGISYALVLSSETQKTISEPIIILTELGNAIMQLIEPTFKNDINLVHKQKEYMGNLGNYLKKEYQVTYSIIKIPNN</sequence>